<evidence type="ECO:0000256" key="1">
    <source>
        <dbReference type="ARBA" id="ARBA00005641"/>
    </source>
</evidence>
<dbReference type="Gene3D" id="3.20.20.80">
    <property type="entry name" value="Glycosidases"/>
    <property type="match status" value="1"/>
</dbReference>
<dbReference type="PANTHER" id="PTHR31297:SF13">
    <property type="entry name" value="PUTATIVE-RELATED"/>
    <property type="match status" value="1"/>
</dbReference>
<dbReference type="EMBL" id="BLKC01000161">
    <property type="protein sequence ID" value="GFF57901.1"/>
    <property type="molecule type" value="Genomic_DNA"/>
</dbReference>
<evidence type="ECO:0000256" key="5">
    <source>
        <dbReference type="RuleBase" id="RU361153"/>
    </source>
</evidence>
<comment type="similarity">
    <text evidence="1 5">Belongs to the glycosyl hydrolase 5 (cellulase A) family.</text>
</comment>
<keyword evidence="3 5" id="KW-0326">Glycosidase</keyword>
<protein>
    <recommendedName>
        <fullName evidence="6">Glycoside hydrolase family 5 domain-containing protein</fullName>
    </recommendedName>
</protein>
<gene>
    <name evidence="7" type="ORF">IFM46972_10941</name>
</gene>
<dbReference type="GO" id="GO:0009251">
    <property type="term" value="P:glucan catabolic process"/>
    <property type="evidence" value="ECO:0007669"/>
    <property type="project" value="TreeGrafter"/>
</dbReference>
<accession>A0A8H3SF38</accession>
<dbReference type="AlphaFoldDB" id="A0A8H3SF38"/>
<dbReference type="Proteomes" id="UP000465221">
    <property type="component" value="Unassembled WGS sequence"/>
</dbReference>
<comment type="caution">
    <text evidence="7">The sequence shown here is derived from an EMBL/GenBank/DDBJ whole genome shotgun (WGS) entry which is preliminary data.</text>
</comment>
<organism evidence="7 8">
    <name type="scientific">Aspergillus udagawae</name>
    <dbReference type="NCBI Taxonomy" id="91492"/>
    <lineage>
        <taxon>Eukaryota</taxon>
        <taxon>Fungi</taxon>
        <taxon>Dikarya</taxon>
        <taxon>Ascomycota</taxon>
        <taxon>Pezizomycotina</taxon>
        <taxon>Eurotiomycetes</taxon>
        <taxon>Eurotiomycetidae</taxon>
        <taxon>Eurotiales</taxon>
        <taxon>Aspergillaceae</taxon>
        <taxon>Aspergillus</taxon>
        <taxon>Aspergillus subgen. Fumigati</taxon>
    </lineage>
</organism>
<dbReference type="GO" id="GO:0071555">
    <property type="term" value="P:cell wall organization"/>
    <property type="evidence" value="ECO:0007669"/>
    <property type="project" value="UniProtKB-KW"/>
</dbReference>
<dbReference type="GO" id="GO:0009986">
    <property type="term" value="C:cell surface"/>
    <property type="evidence" value="ECO:0007669"/>
    <property type="project" value="TreeGrafter"/>
</dbReference>
<name>A0A8H3SF38_9EURO</name>
<dbReference type="GO" id="GO:0008422">
    <property type="term" value="F:beta-glucosidase activity"/>
    <property type="evidence" value="ECO:0007669"/>
    <property type="project" value="TreeGrafter"/>
</dbReference>
<dbReference type="InterPro" id="IPR001547">
    <property type="entry name" value="Glyco_hydro_5"/>
</dbReference>
<feature type="domain" description="Glycoside hydrolase family 5" evidence="6">
    <location>
        <begin position="104"/>
        <end position="277"/>
    </location>
</feature>
<evidence type="ECO:0000256" key="2">
    <source>
        <dbReference type="ARBA" id="ARBA00022801"/>
    </source>
</evidence>
<dbReference type="GO" id="GO:0005576">
    <property type="term" value="C:extracellular region"/>
    <property type="evidence" value="ECO:0007669"/>
    <property type="project" value="TreeGrafter"/>
</dbReference>
<sequence length="415" mass="48666">MATGFLRVRGGQIVDENASSVVLRGASLGGWMNMENFITGYPGQTFSPSDAKFFASLGLNCIRIPVNYRHVEDDLNPRVIRSRDQLAHRQPRKSFNWWDHKDFQDRTIWLWQQIAQRYKENTWVAGYNPMNEPRNSEHIRLPAFYERFEWELRSVDPNHILFLDGNTFSMEWKGFEKVLPNSAYSIHDYSTMGLPTGEKFLGSTEQMDRLEKQFLRKAEFQQKKGTVLWNGEFGPAYEEPHRTPNAEELNKCRYDLLGAQLKIYDKYEISWSIWLYKDIGLQGMIYCDPESKYMKTVQDFADKKKHLNLDHWGMYPNAELDKAIKELVRWVDRHAPEATKTYPTTWNTERHIRPAVMQTFVADSFSMEFAKHFENMSEDELEECAKSFAFENCVSRGELNRIMSEHATIRDAASK</sequence>
<dbReference type="InterPro" id="IPR050386">
    <property type="entry name" value="Glycosyl_hydrolase_5"/>
</dbReference>
<dbReference type="InterPro" id="IPR017853">
    <property type="entry name" value="GH"/>
</dbReference>
<dbReference type="SUPFAM" id="SSF51445">
    <property type="entry name" value="(Trans)glycosidases"/>
    <property type="match status" value="1"/>
</dbReference>
<reference evidence="7 8" key="1">
    <citation type="submission" date="2020-01" db="EMBL/GenBank/DDBJ databases">
        <title>Draft genome sequence of Aspergillus udagawae IFM 46972.</title>
        <authorList>
            <person name="Takahashi H."/>
            <person name="Yaguchi T."/>
        </authorList>
    </citation>
    <scope>NUCLEOTIDE SEQUENCE [LARGE SCALE GENOMIC DNA]</scope>
    <source>
        <strain evidence="7 8">IFM 46972</strain>
    </source>
</reference>
<evidence type="ECO:0000259" key="6">
    <source>
        <dbReference type="Pfam" id="PF00150"/>
    </source>
</evidence>
<keyword evidence="4" id="KW-0961">Cell wall biogenesis/degradation</keyword>
<evidence type="ECO:0000313" key="8">
    <source>
        <dbReference type="Proteomes" id="UP000465221"/>
    </source>
</evidence>
<dbReference type="PANTHER" id="PTHR31297">
    <property type="entry name" value="GLUCAN ENDO-1,6-BETA-GLUCOSIDASE B"/>
    <property type="match status" value="1"/>
</dbReference>
<evidence type="ECO:0000256" key="4">
    <source>
        <dbReference type="ARBA" id="ARBA00023316"/>
    </source>
</evidence>
<keyword evidence="2 5" id="KW-0378">Hydrolase</keyword>
<dbReference type="Pfam" id="PF00150">
    <property type="entry name" value="Cellulase"/>
    <property type="match status" value="1"/>
</dbReference>
<proteinExistence type="inferred from homology"/>
<evidence type="ECO:0000256" key="3">
    <source>
        <dbReference type="ARBA" id="ARBA00023295"/>
    </source>
</evidence>
<evidence type="ECO:0000313" key="7">
    <source>
        <dbReference type="EMBL" id="GFF57901.1"/>
    </source>
</evidence>